<protein>
    <submittedName>
        <fullName evidence="1">Uncharacterized protein</fullName>
    </submittedName>
</protein>
<reference evidence="1" key="1">
    <citation type="submission" date="2021-05" db="EMBL/GenBank/DDBJ databases">
        <authorList>
            <person name="Scholz U."/>
            <person name="Mascher M."/>
            <person name="Fiebig A."/>
        </authorList>
    </citation>
    <scope>NUCLEOTIDE SEQUENCE [LARGE SCALE GENOMIC DNA]</scope>
</reference>
<dbReference type="Proteomes" id="UP001732700">
    <property type="component" value="Chromosome 6D"/>
</dbReference>
<organism evidence="1 2">
    <name type="scientific">Avena sativa</name>
    <name type="common">Oat</name>
    <dbReference type="NCBI Taxonomy" id="4498"/>
    <lineage>
        <taxon>Eukaryota</taxon>
        <taxon>Viridiplantae</taxon>
        <taxon>Streptophyta</taxon>
        <taxon>Embryophyta</taxon>
        <taxon>Tracheophyta</taxon>
        <taxon>Spermatophyta</taxon>
        <taxon>Magnoliopsida</taxon>
        <taxon>Liliopsida</taxon>
        <taxon>Poales</taxon>
        <taxon>Poaceae</taxon>
        <taxon>BOP clade</taxon>
        <taxon>Pooideae</taxon>
        <taxon>Poodae</taxon>
        <taxon>Poeae</taxon>
        <taxon>Poeae Chloroplast Group 1 (Aveneae type)</taxon>
        <taxon>Aveninae</taxon>
        <taxon>Avena</taxon>
    </lineage>
</organism>
<evidence type="ECO:0000313" key="2">
    <source>
        <dbReference type="Proteomes" id="UP001732700"/>
    </source>
</evidence>
<sequence>MDPITDANQNSKNYWRHVKPAFNKSNILDPKFSKVHMERGEKAMTNHWRIVQQACNNWHDILEEIERTPLVLALGMYRDDTGMEFKFHHVFAEIQNCHKLVDTRVSLAKNKDGVYNPEDPLAAGKGRPEVGQKKAKMLKSTGPPAERLHVSIEKCMADCKAHAEKREEKAGERWTQLLQNQDRKLDLLKADSAKKRNTYLQFLMGGEETSTMSPQVKAWYITQHTAILNEDAEPCADHLGHHSFAELCLHLLQSIGRPCPGGGAHPRRTRHGGGAHPIGE</sequence>
<proteinExistence type="predicted"/>
<dbReference type="EnsemblPlants" id="AVESA.00010b.r2.6DG1172440.1">
    <property type="protein sequence ID" value="AVESA.00010b.r2.6DG1172440.1.CDS"/>
    <property type="gene ID" value="AVESA.00010b.r2.6DG1172440"/>
</dbReference>
<keyword evidence="2" id="KW-1185">Reference proteome</keyword>
<accession>A0ACD5ZIC2</accession>
<reference evidence="1" key="2">
    <citation type="submission" date="2025-09" db="UniProtKB">
        <authorList>
            <consortium name="EnsemblPlants"/>
        </authorList>
    </citation>
    <scope>IDENTIFICATION</scope>
</reference>
<evidence type="ECO:0000313" key="1">
    <source>
        <dbReference type="EnsemblPlants" id="AVESA.00010b.r2.6DG1172440.1.CDS"/>
    </source>
</evidence>
<name>A0ACD5ZIC2_AVESA</name>